<reference evidence="2 3" key="1">
    <citation type="submission" date="2008-07" db="EMBL/GenBank/DDBJ databases">
        <authorList>
            <person name="El-Sayed N."/>
            <person name="Caler E."/>
            <person name="Inman J."/>
            <person name="Amedeo P."/>
            <person name="Hass B."/>
            <person name="Wortman J."/>
        </authorList>
    </citation>
    <scope>NUCLEOTIDE SEQUENCE [LARGE SCALE GENOMIC DNA]</scope>
    <source>
        <strain evidence="3">ATCC 50983 / TXsc</strain>
    </source>
</reference>
<gene>
    <name evidence="2" type="ORF">Pmar_PMAR003706</name>
</gene>
<dbReference type="RefSeq" id="XP_002784447.1">
    <property type="nucleotide sequence ID" value="XM_002784401.1"/>
</dbReference>
<evidence type="ECO:0000313" key="2">
    <source>
        <dbReference type="EMBL" id="EER16243.1"/>
    </source>
</evidence>
<feature type="region of interest" description="Disordered" evidence="1">
    <location>
        <begin position="330"/>
        <end position="394"/>
    </location>
</feature>
<keyword evidence="3" id="KW-1185">Reference proteome</keyword>
<evidence type="ECO:0000313" key="3">
    <source>
        <dbReference type="Proteomes" id="UP000007800"/>
    </source>
</evidence>
<dbReference type="AlphaFoldDB" id="C5KI31"/>
<protein>
    <submittedName>
        <fullName evidence="2">Uncharacterized protein</fullName>
    </submittedName>
</protein>
<evidence type="ECO:0000256" key="1">
    <source>
        <dbReference type="SAM" id="MobiDB-lite"/>
    </source>
</evidence>
<dbReference type="GeneID" id="9061457"/>
<feature type="region of interest" description="Disordered" evidence="1">
    <location>
        <begin position="150"/>
        <end position="170"/>
    </location>
</feature>
<dbReference type="InParanoid" id="C5KI31"/>
<accession>C5KI31</accession>
<proteinExistence type="predicted"/>
<name>C5KI31_PERM5</name>
<dbReference type="Proteomes" id="UP000007800">
    <property type="component" value="Unassembled WGS sequence"/>
</dbReference>
<organism evidence="3">
    <name type="scientific">Perkinsus marinus (strain ATCC 50983 / TXsc)</name>
    <dbReference type="NCBI Taxonomy" id="423536"/>
    <lineage>
        <taxon>Eukaryota</taxon>
        <taxon>Sar</taxon>
        <taxon>Alveolata</taxon>
        <taxon>Perkinsozoa</taxon>
        <taxon>Perkinsea</taxon>
        <taxon>Perkinsida</taxon>
        <taxon>Perkinsidae</taxon>
        <taxon>Perkinsus</taxon>
    </lineage>
</organism>
<feature type="compositionally biased region" description="Low complexity" evidence="1">
    <location>
        <begin position="358"/>
        <end position="382"/>
    </location>
</feature>
<dbReference type="EMBL" id="GG673069">
    <property type="protein sequence ID" value="EER16243.1"/>
    <property type="molecule type" value="Genomic_DNA"/>
</dbReference>
<dbReference type="OrthoDB" id="443382at2759"/>
<sequence>MDFTSTHTLQLLFDTRGGLKGSRLGHGNDDPTIDRTSKYSAVDDLMDDAEMYTYEELMLLSPRQAQKYYDETDMVVDRMGRLRSQAPAGLSKELDSPGMPRTRTMATLAMQKGNREYVGPQMELIQAESKNDQPQVVPFKPRVAPGETSTLFPRRPLFRPRLPEPAESSDEEVYDFQEVDHYAARKARHMREIERLGVAGMDAGVIGFGGDVSPTASALTGGARDVVEIDVYVPPFDSKRVCKVRVPLDMKVEELETLILNEHTDEFGLRPLEHSYHLRWIDDDEAGSVSSNHRAVVEPDMDLPALDSYRAVGALNTRELCFCYSDWGEDSDDSDGFEGSESSASMSRGEGETQSVESSAMQRSIARSSAARASVSGVSSQAPTGRPHATQQRMPLTDVIGLLARKQQVDPDELERYYTLLVCKEDASQGYYEPVTDTPVSRLQSDDLLLRRKVG</sequence>